<dbReference type="AlphaFoldDB" id="W1NQC8"/>
<dbReference type="SUPFAM" id="SSF52540">
    <property type="entry name" value="P-loop containing nucleoside triphosphate hydrolases"/>
    <property type="match status" value="1"/>
</dbReference>
<dbReference type="PRINTS" id="PR00364">
    <property type="entry name" value="DISEASERSIST"/>
</dbReference>
<dbReference type="PANTHER" id="PTHR23155">
    <property type="entry name" value="DISEASE RESISTANCE PROTEIN RP"/>
    <property type="match status" value="1"/>
</dbReference>
<dbReference type="Gene3D" id="3.40.50.300">
    <property type="entry name" value="P-loop containing nucleotide triphosphate hydrolases"/>
    <property type="match status" value="1"/>
</dbReference>
<dbReference type="GO" id="GO:0043531">
    <property type="term" value="F:ADP binding"/>
    <property type="evidence" value="ECO:0007669"/>
    <property type="project" value="InterPro"/>
</dbReference>
<reference evidence="7" key="1">
    <citation type="journal article" date="2013" name="Science">
        <title>The Amborella genome and the evolution of flowering plants.</title>
        <authorList>
            <consortium name="Amborella Genome Project"/>
        </authorList>
    </citation>
    <scope>NUCLEOTIDE SEQUENCE [LARGE SCALE GENOMIC DNA]</scope>
</reference>
<dbReference type="InterPro" id="IPR002182">
    <property type="entry name" value="NB-ARC"/>
</dbReference>
<feature type="domain" description="Disease resistance protein winged helix" evidence="4">
    <location>
        <begin position="196"/>
        <end position="267"/>
    </location>
</feature>
<dbReference type="InterPro" id="IPR001611">
    <property type="entry name" value="Leu-rich_rpt"/>
</dbReference>
<dbReference type="SUPFAM" id="SSF52058">
    <property type="entry name" value="L domain-like"/>
    <property type="match status" value="1"/>
</dbReference>
<dbReference type="FunFam" id="1.10.10.10:FF:000322">
    <property type="entry name" value="Probable disease resistance protein At1g63360"/>
    <property type="match status" value="1"/>
</dbReference>
<dbReference type="GO" id="GO:0006952">
    <property type="term" value="P:defense response"/>
    <property type="evidence" value="ECO:0007669"/>
    <property type="project" value="UniProtKB-KW"/>
</dbReference>
<evidence type="ECO:0000313" key="7">
    <source>
        <dbReference type="Proteomes" id="UP000017836"/>
    </source>
</evidence>
<dbReference type="Pfam" id="PF23559">
    <property type="entry name" value="WHD_DRP"/>
    <property type="match status" value="1"/>
</dbReference>
<dbReference type="EMBL" id="KI396637">
    <property type="protein sequence ID" value="ERM96999.1"/>
    <property type="molecule type" value="Genomic_DNA"/>
</dbReference>
<name>W1NQC8_AMBTC</name>
<dbReference type="Gramene" id="ERM96999">
    <property type="protein sequence ID" value="ERM96999"/>
    <property type="gene ID" value="AMTR_s00074p00193280"/>
</dbReference>
<keyword evidence="7" id="KW-1185">Reference proteome</keyword>
<dbReference type="InterPro" id="IPR055414">
    <property type="entry name" value="LRR_R13L4/SHOC2-like"/>
</dbReference>
<evidence type="ECO:0000313" key="6">
    <source>
        <dbReference type="EMBL" id="ERM96999.1"/>
    </source>
</evidence>
<feature type="domain" description="NB-ARC" evidence="3">
    <location>
        <begin position="17"/>
        <end position="109"/>
    </location>
</feature>
<feature type="domain" description="Disease resistance R13L4/SHOC-2-like LRR" evidence="5">
    <location>
        <begin position="322"/>
        <end position="401"/>
    </location>
</feature>
<dbReference type="InterPro" id="IPR058922">
    <property type="entry name" value="WHD_DRP"/>
</dbReference>
<proteinExistence type="predicted"/>
<dbReference type="Gene3D" id="1.10.8.430">
    <property type="entry name" value="Helical domain of apoptotic protease-activating factors"/>
    <property type="match status" value="1"/>
</dbReference>
<protein>
    <submittedName>
        <fullName evidence="6">Uncharacterized protein</fullName>
    </submittedName>
</protein>
<evidence type="ECO:0000259" key="4">
    <source>
        <dbReference type="Pfam" id="PF23559"/>
    </source>
</evidence>
<evidence type="ECO:0000256" key="1">
    <source>
        <dbReference type="ARBA" id="ARBA00022737"/>
    </source>
</evidence>
<sequence>MVEGFYDDRREVAPTMDKLDEGLLHMCLRAYLEDKRFLLVVDDIWSEDVWNRLKVSLPDHENGSRIVFTTRLINFASLVEVDHHVYELQLLKAEDAWSLFCTKAIRENDSKKVTGELERVGKLIVDNCEGLPLVIMVVGGMVSKRALEVAEWMGVLRNLNWEMANNTSLERVRRILSLSYNDMYPLLKYCFLYCCLFPGNYEIRRNVLIRLWVAEGFIAARPNMTMEEVGEVYMKELIDRNLIQVAYLSGSQKIRACRVHDVMRNLALSIAEKENFGAILTGESKELNDRTRRLSMHKCHAHIQVLTRKLYVRSLLTVSMEQFPHSTSSILSNLSNARLLRVLDLGGVSCQKLPSEIGSLIHLRYLGLRNNMIRELPKSLQNLRRLETLDARGGGLESVSNEI</sequence>
<dbReference type="InterPro" id="IPR044974">
    <property type="entry name" value="Disease_R_plants"/>
</dbReference>
<dbReference type="InterPro" id="IPR027417">
    <property type="entry name" value="P-loop_NTPase"/>
</dbReference>
<dbReference type="Gene3D" id="3.80.10.10">
    <property type="entry name" value="Ribonuclease Inhibitor"/>
    <property type="match status" value="1"/>
</dbReference>
<dbReference type="PROSITE" id="PS51450">
    <property type="entry name" value="LRR"/>
    <property type="match status" value="1"/>
</dbReference>
<dbReference type="GO" id="GO:0051707">
    <property type="term" value="P:response to other organism"/>
    <property type="evidence" value="ECO:0007669"/>
    <property type="project" value="UniProtKB-ARBA"/>
</dbReference>
<evidence type="ECO:0000256" key="2">
    <source>
        <dbReference type="ARBA" id="ARBA00022821"/>
    </source>
</evidence>
<dbReference type="InterPro" id="IPR042197">
    <property type="entry name" value="Apaf_helical"/>
</dbReference>
<dbReference type="OMA" id="CHAHIQV"/>
<keyword evidence="1" id="KW-0677">Repeat</keyword>
<dbReference type="PANTHER" id="PTHR23155:SF1205">
    <property type="entry name" value="DISEASE RESISTANCE PROTEIN RPM1"/>
    <property type="match status" value="1"/>
</dbReference>
<evidence type="ECO:0000259" key="3">
    <source>
        <dbReference type="Pfam" id="PF00931"/>
    </source>
</evidence>
<dbReference type="Pfam" id="PF23598">
    <property type="entry name" value="LRR_14"/>
    <property type="match status" value="1"/>
</dbReference>
<dbReference type="Proteomes" id="UP000017836">
    <property type="component" value="Unassembled WGS sequence"/>
</dbReference>
<evidence type="ECO:0000259" key="5">
    <source>
        <dbReference type="Pfam" id="PF23598"/>
    </source>
</evidence>
<dbReference type="InterPro" id="IPR036388">
    <property type="entry name" value="WH-like_DNA-bd_sf"/>
</dbReference>
<accession>W1NQC8</accession>
<dbReference type="InterPro" id="IPR032675">
    <property type="entry name" value="LRR_dom_sf"/>
</dbReference>
<organism evidence="6 7">
    <name type="scientific">Amborella trichopoda</name>
    <dbReference type="NCBI Taxonomy" id="13333"/>
    <lineage>
        <taxon>Eukaryota</taxon>
        <taxon>Viridiplantae</taxon>
        <taxon>Streptophyta</taxon>
        <taxon>Embryophyta</taxon>
        <taxon>Tracheophyta</taxon>
        <taxon>Spermatophyta</taxon>
        <taxon>Magnoliopsida</taxon>
        <taxon>Amborellales</taxon>
        <taxon>Amborellaceae</taxon>
        <taxon>Amborella</taxon>
    </lineage>
</organism>
<dbReference type="eggNOG" id="KOG4658">
    <property type="taxonomic scope" value="Eukaryota"/>
</dbReference>
<keyword evidence="2" id="KW-0611">Plant defense</keyword>
<dbReference type="Pfam" id="PF00931">
    <property type="entry name" value="NB-ARC"/>
    <property type="match status" value="1"/>
</dbReference>
<dbReference type="HOGENOM" id="CLU_000837_35_8_1"/>
<gene>
    <name evidence="6" type="ORF">AMTR_s00074p00193280</name>
</gene>
<dbReference type="Gene3D" id="1.10.10.10">
    <property type="entry name" value="Winged helix-like DNA-binding domain superfamily/Winged helix DNA-binding domain"/>
    <property type="match status" value="1"/>
</dbReference>